<protein>
    <submittedName>
        <fullName evidence="5 6">Trypsin-like serine protease</fullName>
        <ecNumber evidence="6">3.4.21.-</ecNumber>
    </submittedName>
</protein>
<dbReference type="Gene3D" id="2.40.10.10">
    <property type="entry name" value="Trypsin-like serine proteases"/>
    <property type="match status" value="2"/>
</dbReference>
<dbReference type="EMBL" id="CP072788">
    <property type="protein sequence ID" value="QTR03243.1"/>
    <property type="molecule type" value="Genomic_DNA"/>
</dbReference>
<dbReference type="InterPro" id="IPR001254">
    <property type="entry name" value="Trypsin_dom"/>
</dbReference>
<proteinExistence type="inferred from homology"/>
<evidence type="ECO:0000256" key="1">
    <source>
        <dbReference type="ARBA" id="ARBA00007664"/>
    </source>
</evidence>
<dbReference type="PANTHER" id="PTHR24276:SF91">
    <property type="entry name" value="AT26814P-RELATED"/>
    <property type="match status" value="1"/>
</dbReference>
<evidence type="ECO:0000313" key="8">
    <source>
        <dbReference type="Proteomes" id="UP001195724"/>
    </source>
</evidence>
<feature type="signal peptide" evidence="3">
    <location>
        <begin position="1"/>
        <end position="24"/>
    </location>
</feature>
<keyword evidence="6" id="KW-0645">Protease</keyword>
<gene>
    <name evidence="6" type="ORF">J7S33_30580</name>
    <name evidence="5" type="ORF">JOE68_005848</name>
</gene>
<keyword evidence="2" id="KW-1015">Disulfide bond</keyword>
<dbReference type="PANTHER" id="PTHR24276">
    <property type="entry name" value="POLYSERASE-RELATED"/>
    <property type="match status" value="1"/>
</dbReference>
<accession>A0A8T8HXA7</accession>
<dbReference type="SUPFAM" id="SSF50494">
    <property type="entry name" value="Trypsin-like serine proteases"/>
    <property type="match status" value="1"/>
</dbReference>
<evidence type="ECO:0000313" key="6">
    <source>
        <dbReference type="EMBL" id="QTR03243.1"/>
    </source>
</evidence>
<dbReference type="EMBL" id="JAFBCL010000001">
    <property type="protein sequence ID" value="MBM7814983.1"/>
    <property type="molecule type" value="Genomic_DNA"/>
</dbReference>
<dbReference type="InterPro" id="IPR001314">
    <property type="entry name" value="Peptidase_S1A"/>
</dbReference>
<dbReference type="SMART" id="SM00020">
    <property type="entry name" value="Tryp_SPc"/>
    <property type="match status" value="1"/>
</dbReference>
<reference evidence="6" key="2">
    <citation type="submission" date="2021-04" db="EMBL/GenBank/DDBJ databases">
        <title>Saccharothrix algeriensis WGS.</title>
        <authorList>
            <person name="Stuskova K."/>
            <person name="Hakalova E."/>
            <person name="Tebbal A.B."/>
            <person name="Eichmeier A."/>
        </authorList>
    </citation>
    <scope>NUCLEOTIDE SEQUENCE</scope>
    <source>
        <strain evidence="6">NRRL B-24137</strain>
    </source>
</reference>
<dbReference type="GO" id="GO:0004252">
    <property type="term" value="F:serine-type endopeptidase activity"/>
    <property type="evidence" value="ECO:0007669"/>
    <property type="project" value="InterPro"/>
</dbReference>
<evidence type="ECO:0000313" key="5">
    <source>
        <dbReference type="EMBL" id="MBM7814983.1"/>
    </source>
</evidence>
<dbReference type="PRINTS" id="PR00722">
    <property type="entry name" value="CHYMOTRYPSIN"/>
</dbReference>
<evidence type="ECO:0000256" key="3">
    <source>
        <dbReference type="SAM" id="SignalP"/>
    </source>
</evidence>
<dbReference type="PROSITE" id="PS50240">
    <property type="entry name" value="TRYPSIN_DOM"/>
    <property type="match status" value="1"/>
</dbReference>
<organism evidence="6 7">
    <name type="scientific">Saccharothrix algeriensis</name>
    <dbReference type="NCBI Taxonomy" id="173560"/>
    <lineage>
        <taxon>Bacteria</taxon>
        <taxon>Bacillati</taxon>
        <taxon>Actinomycetota</taxon>
        <taxon>Actinomycetes</taxon>
        <taxon>Pseudonocardiales</taxon>
        <taxon>Pseudonocardiaceae</taxon>
        <taxon>Saccharothrix</taxon>
    </lineage>
</organism>
<evidence type="ECO:0000256" key="2">
    <source>
        <dbReference type="ARBA" id="ARBA00023157"/>
    </source>
</evidence>
<dbReference type="Proteomes" id="UP001195724">
    <property type="component" value="Unassembled WGS sequence"/>
</dbReference>
<evidence type="ECO:0000313" key="7">
    <source>
        <dbReference type="Proteomes" id="UP000671828"/>
    </source>
</evidence>
<feature type="domain" description="Peptidase S1" evidence="4">
    <location>
        <begin position="34"/>
        <end position="226"/>
    </location>
</feature>
<evidence type="ECO:0000259" key="4">
    <source>
        <dbReference type="PROSITE" id="PS50240"/>
    </source>
</evidence>
<keyword evidence="3" id="KW-0732">Signal</keyword>
<keyword evidence="8" id="KW-1185">Reference proteome</keyword>
<dbReference type="InterPro" id="IPR043504">
    <property type="entry name" value="Peptidase_S1_PA_chymotrypsin"/>
</dbReference>
<feature type="chain" id="PRO_5035921095" evidence="3">
    <location>
        <begin position="25"/>
        <end position="227"/>
    </location>
</feature>
<comment type="similarity">
    <text evidence="1">Belongs to the peptidase S1 family.</text>
</comment>
<dbReference type="InterPro" id="IPR050430">
    <property type="entry name" value="Peptidase_S1"/>
</dbReference>
<dbReference type="EC" id="3.4.21.-" evidence="6"/>
<dbReference type="InterPro" id="IPR009003">
    <property type="entry name" value="Peptidase_S1_PA"/>
</dbReference>
<name>A0A8T8HXA7_9PSEU</name>
<dbReference type="Proteomes" id="UP000671828">
    <property type="component" value="Chromosome"/>
</dbReference>
<keyword evidence="6" id="KW-0378">Hydrolase</keyword>
<sequence length="227" mass="23643">MRPFILACALLCAVTAVTAGPASADRRDDVSPMIIGGTLVSSAPWSAAVYRSGSFTCSGTIIAPTWVLTAKHCVGSGLTVRVGNVLRAQGTPGTVSRYVNHPQADVSVLQLSAPIQTSQYSRLADTNPANGTTNQIYGWGYTSRSGPVSAQLKTANVRMNSICRDYYGGQALCTSRINGNAWSGDSGGPQMYNGLQVGVASTADGSSTQQYSSVPAVRAWIRSTTGV</sequence>
<dbReference type="AlphaFoldDB" id="A0A8T8HXA7"/>
<dbReference type="GO" id="GO:0006508">
    <property type="term" value="P:proteolysis"/>
    <property type="evidence" value="ECO:0007669"/>
    <property type="project" value="UniProtKB-KW"/>
</dbReference>
<reference evidence="5 8" key="1">
    <citation type="submission" date="2021-01" db="EMBL/GenBank/DDBJ databases">
        <title>Sequencing the genomes of 1000 actinobacteria strains.</title>
        <authorList>
            <person name="Klenk H.-P."/>
        </authorList>
    </citation>
    <scope>NUCLEOTIDE SEQUENCE [LARGE SCALE GENOMIC DNA]</scope>
    <source>
        <strain evidence="5 8">DSM 44581</strain>
    </source>
</reference>
<dbReference type="RefSeq" id="WP_204845560.1">
    <property type="nucleotide sequence ID" value="NZ_JAFBCL010000001.1"/>
</dbReference>
<dbReference type="Pfam" id="PF00089">
    <property type="entry name" value="Trypsin"/>
    <property type="match status" value="1"/>
</dbReference>